<accession>A0A1E5LAI1</accession>
<dbReference type="SMART" id="SM00530">
    <property type="entry name" value="HTH_XRE"/>
    <property type="match status" value="1"/>
</dbReference>
<dbReference type="PANTHER" id="PTHR46558:SF4">
    <property type="entry name" value="DNA-BIDING PHAGE PROTEIN"/>
    <property type="match status" value="1"/>
</dbReference>
<dbReference type="OrthoDB" id="9812495at2"/>
<evidence type="ECO:0000313" key="4">
    <source>
        <dbReference type="EMBL" id="OEH91080.1"/>
    </source>
</evidence>
<feature type="transmembrane region" description="Helical" evidence="2">
    <location>
        <begin position="85"/>
        <end position="106"/>
    </location>
</feature>
<feature type="domain" description="HTH cro/C1-type" evidence="3">
    <location>
        <begin position="8"/>
        <end position="62"/>
    </location>
</feature>
<protein>
    <recommendedName>
        <fullName evidence="3">HTH cro/C1-type domain-containing protein</fullName>
    </recommendedName>
</protein>
<keyword evidence="1" id="KW-0238">DNA-binding</keyword>
<comment type="caution">
    <text evidence="4">The sequence shown here is derived from an EMBL/GenBank/DDBJ whole genome shotgun (WGS) entry which is preliminary data.</text>
</comment>
<dbReference type="InterPro" id="IPR010982">
    <property type="entry name" value="Lambda_DNA-bd_dom_sf"/>
</dbReference>
<dbReference type="EMBL" id="MJEH01000064">
    <property type="protein sequence ID" value="OEH91080.1"/>
    <property type="molecule type" value="Genomic_DNA"/>
</dbReference>
<dbReference type="SUPFAM" id="SSF47413">
    <property type="entry name" value="lambda repressor-like DNA-binding domains"/>
    <property type="match status" value="1"/>
</dbReference>
<dbReference type="GO" id="GO:0003677">
    <property type="term" value="F:DNA binding"/>
    <property type="evidence" value="ECO:0007669"/>
    <property type="project" value="UniProtKB-KW"/>
</dbReference>
<keyword evidence="5" id="KW-1185">Reference proteome</keyword>
<dbReference type="InterPro" id="IPR001387">
    <property type="entry name" value="Cro/C1-type_HTH"/>
</dbReference>
<dbReference type="AlphaFoldDB" id="A0A1E5LAI1"/>
<dbReference type="RefSeq" id="WP_069718847.1">
    <property type="nucleotide sequence ID" value="NZ_MJEH01000064.1"/>
</dbReference>
<keyword evidence="2" id="KW-1133">Transmembrane helix</keyword>
<dbReference type="Pfam" id="PF01381">
    <property type="entry name" value="HTH_3"/>
    <property type="match status" value="1"/>
</dbReference>
<dbReference type="PANTHER" id="PTHR46558">
    <property type="entry name" value="TRACRIPTIONAL REGULATORY PROTEIN-RELATED-RELATED"/>
    <property type="match status" value="1"/>
</dbReference>
<keyword evidence="2" id="KW-0472">Membrane</keyword>
<dbReference type="STRING" id="1305675.BFG57_06830"/>
<evidence type="ECO:0000256" key="1">
    <source>
        <dbReference type="ARBA" id="ARBA00023125"/>
    </source>
</evidence>
<reference evidence="4 5" key="1">
    <citation type="submission" date="2016-08" db="EMBL/GenBank/DDBJ databases">
        <title>Genome of Bacillus solimangrovi GH2-4.</title>
        <authorList>
            <person name="Lim S."/>
            <person name="Kim B.-C."/>
        </authorList>
    </citation>
    <scope>NUCLEOTIDE SEQUENCE [LARGE SCALE GENOMIC DNA]</scope>
    <source>
        <strain evidence="4 5">GH2-4</strain>
    </source>
</reference>
<sequence length="216" mass="25110">MTTIAEKIKSRRIDKDLTQQAFADLLNVSRSTVSNWETNRNYPDLDTLVKISDLLDISLDNLLREEEKMVNEITNEVKKSSKRKWILRVVVPLFILSLVITTHFVIQDVSAVRDVLFPKEMVLVEVDNEASQWNTIYVEDKDYFIFNTIFWDKEIINDGNNEKNIIFRVKDSKGSIVKDNIEIPSGTSIILKELERGEKYFFEMKGAAGRYFISFS</sequence>
<evidence type="ECO:0000313" key="5">
    <source>
        <dbReference type="Proteomes" id="UP000095209"/>
    </source>
</evidence>
<name>A0A1E5LAI1_9BACI</name>
<dbReference type="PROSITE" id="PS50943">
    <property type="entry name" value="HTH_CROC1"/>
    <property type="match status" value="1"/>
</dbReference>
<proteinExistence type="predicted"/>
<dbReference type="Gene3D" id="1.10.260.40">
    <property type="entry name" value="lambda repressor-like DNA-binding domains"/>
    <property type="match status" value="1"/>
</dbReference>
<dbReference type="CDD" id="cd00093">
    <property type="entry name" value="HTH_XRE"/>
    <property type="match status" value="1"/>
</dbReference>
<organism evidence="4 5">
    <name type="scientific">Bacillus solimangrovi</name>
    <dbReference type="NCBI Taxonomy" id="1305675"/>
    <lineage>
        <taxon>Bacteria</taxon>
        <taxon>Bacillati</taxon>
        <taxon>Bacillota</taxon>
        <taxon>Bacilli</taxon>
        <taxon>Bacillales</taxon>
        <taxon>Bacillaceae</taxon>
        <taxon>Bacillus</taxon>
    </lineage>
</organism>
<gene>
    <name evidence="4" type="ORF">BFG57_06830</name>
</gene>
<keyword evidence="2" id="KW-0812">Transmembrane</keyword>
<evidence type="ECO:0000259" key="3">
    <source>
        <dbReference type="PROSITE" id="PS50943"/>
    </source>
</evidence>
<evidence type="ECO:0000256" key="2">
    <source>
        <dbReference type="SAM" id="Phobius"/>
    </source>
</evidence>
<dbReference type="Proteomes" id="UP000095209">
    <property type="component" value="Unassembled WGS sequence"/>
</dbReference>